<evidence type="ECO:0000259" key="2">
    <source>
        <dbReference type="PROSITE" id="PS51171"/>
    </source>
</evidence>
<dbReference type="Gene3D" id="3.30.70.1140">
    <property type="entry name" value="Phospho-2-dehydro-3-deoxyheptonate aldolase, domain 1"/>
    <property type="match status" value="1"/>
</dbReference>
<evidence type="ECO:0000313" key="5">
    <source>
        <dbReference type="Proteomes" id="UP000807825"/>
    </source>
</evidence>
<evidence type="ECO:0000313" key="4">
    <source>
        <dbReference type="EMBL" id="MBI5249968.1"/>
    </source>
</evidence>
<keyword evidence="1 4" id="KW-0808">Transferase</keyword>
<gene>
    <name evidence="4" type="primary">aroF</name>
    <name evidence="4" type="ORF">HY912_10785</name>
</gene>
<dbReference type="Pfam" id="PF18152">
    <property type="entry name" value="DAHP_snth_FXD"/>
    <property type="match status" value="1"/>
</dbReference>
<dbReference type="InterPro" id="IPR002912">
    <property type="entry name" value="ACT_dom"/>
</dbReference>
<dbReference type="GO" id="GO:0009094">
    <property type="term" value="P:L-phenylalanine biosynthetic process"/>
    <property type="evidence" value="ECO:0007669"/>
    <property type="project" value="InterPro"/>
</dbReference>
<organism evidence="4 5">
    <name type="scientific">Desulfomonile tiedjei</name>
    <dbReference type="NCBI Taxonomy" id="2358"/>
    <lineage>
        <taxon>Bacteria</taxon>
        <taxon>Pseudomonadati</taxon>
        <taxon>Thermodesulfobacteriota</taxon>
        <taxon>Desulfomonilia</taxon>
        <taxon>Desulfomonilales</taxon>
        <taxon>Desulfomonilaceae</taxon>
        <taxon>Desulfomonile</taxon>
    </lineage>
</organism>
<dbReference type="InterPro" id="IPR006268">
    <property type="entry name" value="DAHP_syn_2"/>
</dbReference>
<accession>A0A9D6V145</accession>
<reference evidence="4" key="1">
    <citation type="submission" date="2020-07" db="EMBL/GenBank/DDBJ databases">
        <title>Huge and variable diversity of episymbiotic CPR bacteria and DPANN archaea in groundwater ecosystems.</title>
        <authorList>
            <person name="He C.Y."/>
            <person name="Keren R."/>
            <person name="Whittaker M."/>
            <person name="Farag I.F."/>
            <person name="Doudna J."/>
            <person name="Cate J.H.D."/>
            <person name="Banfield J.F."/>
        </authorList>
    </citation>
    <scope>NUCLEOTIDE SEQUENCE</scope>
    <source>
        <strain evidence="4">NC_groundwater_1664_Pr3_B-0.1um_52_9</strain>
    </source>
</reference>
<dbReference type="NCBIfam" id="NF008865">
    <property type="entry name" value="PRK11898.1"/>
    <property type="match status" value="1"/>
</dbReference>
<dbReference type="SUPFAM" id="SSF53850">
    <property type="entry name" value="Periplasmic binding protein-like II"/>
    <property type="match status" value="1"/>
</dbReference>
<dbReference type="InterPro" id="IPR013785">
    <property type="entry name" value="Aldolase_TIM"/>
</dbReference>
<comment type="caution">
    <text evidence="4">The sequence shown here is derived from an EMBL/GenBank/DDBJ whole genome shotgun (WGS) entry which is preliminary data.</text>
</comment>
<feature type="domain" description="ACT" evidence="3">
    <location>
        <begin position="548"/>
        <end position="625"/>
    </location>
</feature>
<dbReference type="NCBIfam" id="NF006421">
    <property type="entry name" value="PRK08673.1"/>
    <property type="match status" value="1"/>
</dbReference>
<dbReference type="Pfam" id="PF00793">
    <property type="entry name" value="DAHP_synth_1"/>
    <property type="match status" value="1"/>
</dbReference>
<dbReference type="InterPro" id="IPR045865">
    <property type="entry name" value="ACT-like_dom_sf"/>
</dbReference>
<dbReference type="InterPro" id="IPR052899">
    <property type="entry name" value="Class-I_DAHP_synthase"/>
</dbReference>
<dbReference type="GO" id="GO:0003849">
    <property type="term" value="F:3-deoxy-7-phosphoheptulonate synthase activity"/>
    <property type="evidence" value="ECO:0007669"/>
    <property type="project" value="UniProtKB-EC"/>
</dbReference>
<dbReference type="InterPro" id="IPR006218">
    <property type="entry name" value="DAHP1/KDSA"/>
</dbReference>
<dbReference type="CDD" id="cd04905">
    <property type="entry name" value="ACT_CM-PDT"/>
    <property type="match status" value="1"/>
</dbReference>
<dbReference type="PROSITE" id="PS51671">
    <property type="entry name" value="ACT"/>
    <property type="match status" value="1"/>
</dbReference>
<dbReference type="AlphaFoldDB" id="A0A9D6V145"/>
<dbReference type="NCBIfam" id="NF009239">
    <property type="entry name" value="PRK12595.1"/>
    <property type="match status" value="1"/>
</dbReference>
<name>A0A9D6V145_9BACT</name>
<dbReference type="PROSITE" id="PS51171">
    <property type="entry name" value="PREPHENATE_DEHYDR_3"/>
    <property type="match status" value="1"/>
</dbReference>
<dbReference type="Pfam" id="PF00800">
    <property type="entry name" value="PDT"/>
    <property type="match status" value="1"/>
</dbReference>
<dbReference type="Pfam" id="PF01842">
    <property type="entry name" value="ACT"/>
    <property type="match status" value="1"/>
</dbReference>
<evidence type="ECO:0000259" key="3">
    <source>
        <dbReference type="PROSITE" id="PS51671"/>
    </source>
</evidence>
<dbReference type="CDD" id="cd13631">
    <property type="entry name" value="PBP2_Ct-PDT_like"/>
    <property type="match status" value="1"/>
</dbReference>
<dbReference type="GO" id="GO:0004664">
    <property type="term" value="F:prephenate dehydratase activity"/>
    <property type="evidence" value="ECO:0007669"/>
    <property type="project" value="InterPro"/>
</dbReference>
<proteinExistence type="predicted"/>
<dbReference type="Gene3D" id="3.40.190.10">
    <property type="entry name" value="Periplasmic binding protein-like II"/>
    <property type="match status" value="2"/>
</dbReference>
<dbReference type="NCBIfam" id="TIGR01361">
    <property type="entry name" value="DAHP_synth_Bsub"/>
    <property type="match status" value="1"/>
</dbReference>
<dbReference type="SUPFAM" id="SSF51569">
    <property type="entry name" value="Aldolase"/>
    <property type="match status" value="1"/>
</dbReference>
<dbReference type="EC" id="2.5.1.54" evidence="4"/>
<sequence>MILVLQKGITEEEIEQLKDVLRSEDYLIKEIKGVEETILGLVGTVREDLRHYEVMPGVAKAFPISKPYKLVSRELHPEPSVIRVGPVAIGGDRLAVIAGPCAVEERKRTLEIARWVRQCGAVLFRGGAFKPRTSPYAFQGLGEEGLKILAEVREETGLGIVTEMTSPTQADLMIKYVDLVQIGARNMQNFELLKSVGRMRKPVLLKRGLSATIEEWLMSAEYILSEGNDQVILCERGIRTFERFTRNTLDLTAVPVVKSLTHLPIIIDPSHATGIREKVSPMARAAIAAGADGLTVEVHPEPEKALSDGPQSLYPEQFKQLMRDLYVIAPVVGKQLDFKYLEKAKMMGKPSEPGTKPKKVVYVGVPGSFSHKACRQFFGTEIPHENLPLFRDVFEAVQNGDATLGIVPVENSLTGSIHENYDLLLEYDLHVVGELALKIQHNLVGHPSTSIDDIKRVYSHPQVFRQCKEFLAGHPGWDLVACQDTATAVRRVKESNNREEAAIAGKDAAEIYGMTLLREGIETCPRNFTRFVVLSHGEFLDGPKNKSSLIYSVSDQPGSLYETLKIFAEKRINLVKLESRPIHGKPWEYLFYADIEVDIRDPQYRQVLEELERKTEFLKILGSYAKGFDGTDDTGFGEDHGSTL</sequence>
<feature type="domain" description="Prephenate dehydratase" evidence="2">
    <location>
        <begin position="359"/>
        <end position="536"/>
    </location>
</feature>
<dbReference type="PANTHER" id="PTHR43018:SF2">
    <property type="entry name" value="PHOSPHO-2-DEHYDRO-3-DEOXYHEPTONATE ALDOLASE"/>
    <property type="match status" value="1"/>
</dbReference>
<dbReference type="InterPro" id="IPR001086">
    <property type="entry name" value="Preph_deHydtase"/>
</dbReference>
<evidence type="ECO:0000256" key="1">
    <source>
        <dbReference type="ARBA" id="ARBA00022679"/>
    </source>
</evidence>
<dbReference type="SUPFAM" id="SSF55021">
    <property type="entry name" value="ACT-like"/>
    <property type="match status" value="1"/>
</dbReference>
<dbReference type="PANTHER" id="PTHR43018">
    <property type="entry name" value="PHOSPHO-2-DEHYDRO-3-DEOXYHEPTONATE ALDOLASE"/>
    <property type="match status" value="1"/>
</dbReference>
<dbReference type="Gene3D" id="3.20.20.70">
    <property type="entry name" value="Aldolase class I"/>
    <property type="match status" value="1"/>
</dbReference>
<dbReference type="GO" id="GO:0016832">
    <property type="term" value="F:aldehyde-lyase activity"/>
    <property type="evidence" value="ECO:0007669"/>
    <property type="project" value="InterPro"/>
</dbReference>
<dbReference type="Gene3D" id="3.30.70.260">
    <property type="match status" value="1"/>
</dbReference>
<dbReference type="Proteomes" id="UP000807825">
    <property type="component" value="Unassembled WGS sequence"/>
</dbReference>
<dbReference type="InterPro" id="IPR041071">
    <property type="entry name" value="DAHP_snth_FXD"/>
</dbReference>
<protein>
    <submittedName>
        <fullName evidence="4">3-deoxy-7-phosphoheptulonate synthase</fullName>
        <ecNumber evidence="4">2.5.1.54</ecNumber>
    </submittedName>
</protein>
<dbReference type="EMBL" id="JACRDE010000293">
    <property type="protein sequence ID" value="MBI5249968.1"/>
    <property type="molecule type" value="Genomic_DNA"/>
</dbReference>